<organism evidence="3">
    <name type="scientific">Thermorudis peleae</name>
    <dbReference type="NCBI Taxonomy" id="1382356"/>
    <lineage>
        <taxon>Bacteria</taxon>
        <taxon>Pseudomonadati</taxon>
        <taxon>Thermomicrobiota</taxon>
        <taxon>Thermomicrobia</taxon>
        <taxon>Thermomicrobia incertae sedis</taxon>
        <taxon>Thermorudis</taxon>
    </lineage>
</organism>
<comment type="caution">
    <text evidence="3">The sequence shown here is derived from an EMBL/GenBank/DDBJ whole genome shotgun (WGS) entry which is preliminary data.</text>
</comment>
<sequence>MRLAYAKPALVQGEYRLVLRNAFDIELEQEINGAETLRFAFPSPRDQALAVLDVERELELAGMRFVIRRIVTRRDKDGTSVVEVYSEAAWYDLAFLDPIEPMSFTDAPAGAVIDYILDGTGWRTGDVDITVTRNLELAGDALNRLRALRHVQAVYRGELVFDTVSRRVHLLRQQGRAEPVAAFAYRKNIVSVEREVDSSELVTRLYPFGKGGMTIEAANDGVPYVENFQWTSRLRVAILRDERFTNPWHLKEFAEAVLAEISKPRVRYRIRAADLSALAGIEHEAIRLGDTVWVYDDDLGLDTRTRVVRWRYLVDRPEQTELELATATPGIDELLARLDDTTAILEQADVVDRGDMRELMVFNYLINSRADLGFAHWINNGWEIDSENGVSGRASFRCTGARGVAKTLSQQVFPAHRESYTLSFQFASQGLDPGPNARVGVEVVIEYDDDTASTHFLSLLG</sequence>
<feature type="domain" description="Tail spike" evidence="1">
    <location>
        <begin position="90"/>
        <end position="336"/>
    </location>
</feature>
<name>A0A831TIG1_9BACT</name>
<dbReference type="Pfam" id="PF06605">
    <property type="entry name" value="Prophage_tail"/>
    <property type="match status" value="1"/>
</dbReference>
<protein>
    <recommendedName>
        <fullName evidence="4">Prophage tail endopeptidase domain-containing protein</fullName>
    </recommendedName>
</protein>
<dbReference type="InterPro" id="IPR044051">
    <property type="entry name" value="Prophage_tail_N"/>
</dbReference>
<dbReference type="InterPro" id="IPR007119">
    <property type="entry name" value="Phage_tail_spike_N"/>
</dbReference>
<dbReference type="InterPro" id="IPR010572">
    <property type="entry name" value="Tail_dom"/>
</dbReference>
<dbReference type="NCBIfam" id="TIGR01665">
    <property type="entry name" value="put_anti_recept"/>
    <property type="match status" value="1"/>
</dbReference>
<dbReference type="Pfam" id="PF18994">
    <property type="entry name" value="Prophage_tailD1"/>
    <property type="match status" value="1"/>
</dbReference>
<evidence type="ECO:0000259" key="2">
    <source>
        <dbReference type="Pfam" id="PF18994"/>
    </source>
</evidence>
<dbReference type="AlphaFoldDB" id="A0A831TIG1"/>
<gene>
    <name evidence="3" type="ORF">ENP34_08830</name>
</gene>
<evidence type="ECO:0008006" key="4">
    <source>
        <dbReference type="Google" id="ProtNLM"/>
    </source>
</evidence>
<proteinExistence type="predicted"/>
<feature type="domain" description="Prophage endopeptidase tail N-terminal" evidence="2">
    <location>
        <begin position="12"/>
        <end position="87"/>
    </location>
</feature>
<evidence type="ECO:0000259" key="1">
    <source>
        <dbReference type="Pfam" id="PF06605"/>
    </source>
</evidence>
<evidence type="ECO:0000313" key="3">
    <source>
        <dbReference type="EMBL" id="HEG91533.1"/>
    </source>
</evidence>
<reference evidence="3" key="1">
    <citation type="journal article" date="2020" name="mSystems">
        <title>Genome- and Community-Level Interaction Insights into Carbon Utilization and Element Cycling Functions of Hydrothermarchaeota in Hydrothermal Sediment.</title>
        <authorList>
            <person name="Zhou Z."/>
            <person name="Liu Y."/>
            <person name="Xu W."/>
            <person name="Pan J."/>
            <person name="Luo Z.H."/>
            <person name="Li M."/>
        </authorList>
    </citation>
    <scope>NUCLEOTIDE SEQUENCE [LARGE SCALE GENOMIC DNA]</scope>
    <source>
        <strain evidence="3">SpSt-210</strain>
    </source>
</reference>
<accession>A0A831TIG1</accession>
<dbReference type="EMBL" id="DSIY01000206">
    <property type="protein sequence ID" value="HEG91533.1"/>
    <property type="molecule type" value="Genomic_DNA"/>
</dbReference>